<keyword evidence="2" id="KW-1185">Reference proteome</keyword>
<dbReference type="Proteomes" id="UP000198894">
    <property type="component" value="Unassembled WGS sequence"/>
</dbReference>
<accession>A0A1G8IES8</accession>
<dbReference type="EMBL" id="FNEE01000001">
    <property type="protein sequence ID" value="SDI17416.1"/>
    <property type="molecule type" value="Genomic_DNA"/>
</dbReference>
<reference evidence="2" key="1">
    <citation type="submission" date="2016-10" db="EMBL/GenBank/DDBJ databases">
        <authorList>
            <person name="Varghese N."/>
            <person name="Submissions S."/>
        </authorList>
    </citation>
    <scope>NUCLEOTIDE SEQUENCE [LARGE SCALE GENOMIC DNA]</scope>
    <source>
        <strain evidence="2">CGMCC 1.11022</strain>
    </source>
</reference>
<dbReference type="AlphaFoldDB" id="A0A1G8IES8"/>
<protein>
    <submittedName>
        <fullName evidence="1">Uncharacterized protein</fullName>
    </submittedName>
</protein>
<proteinExistence type="predicted"/>
<dbReference type="Pfam" id="PF13665">
    <property type="entry name" value="Tox-PAAR-like"/>
    <property type="match status" value="1"/>
</dbReference>
<organism evidence="1 2">
    <name type="scientific">Mesorhizobium muleiense</name>
    <dbReference type="NCBI Taxonomy" id="1004279"/>
    <lineage>
        <taxon>Bacteria</taxon>
        <taxon>Pseudomonadati</taxon>
        <taxon>Pseudomonadota</taxon>
        <taxon>Alphaproteobacteria</taxon>
        <taxon>Hyphomicrobiales</taxon>
        <taxon>Phyllobacteriaceae</taxon>
        <taxon>Mesorhizobium</taxon>
    </lineage>
</organism>
<gene>
    <name evidence="1" type="ORF">SAMN05428953_101354</name>
</gene>
<name>A0A1G8IES8_9HYPH</name>
<dbReference type="RefSeq" id="WP_091590244.1">
    <property type="nucleotide sequence ID" value="NZ_FNEE01000001.1"/>
</dbReference>
<evidence type="ECO:0000313" key="1">
    <source>
        <dbReference type="EMBL" id="SDI17416.1"/>
    </source>
</evidence>
<evidence type="ECO:0000313" key="2">
    <source>
        <dbReference type="Proteomes" id="UP000198894"/>
    </source>
</evidence>
<sequence length="333" mass="35231">MANVFANSLEISGKATDGKTIAAFPDVCFTPPENPATPPGVPIPYPSFGFASDTENGTGTVKISGKTVNIKNQSDLSKTSGTEAGCAAKKGVITSKNTGKEYYRSWSNNVKFDGEPVIRFTDMATNNHASDVANTPPWIHVLSPAPPGLNCAKVLAECGLQLHAHKDSPCVSPDQSEHMMQNALFQNTRGGSAGSIAEFPKYSANEAPCICMKGPGNINAASPHGAKTTAQHSFARGCGTARPTVEAAIKNELKSIKEHHPKINANATHKSPQDQPIADEETRKLALECLEAVIRAYLEHCSGKKGDDLNQTKCRVPWGDKVPGASVSPPSSL</sequence>